<comment type="similarity">
    <text evidence="5">Belongs to the TMTC family.</text>
</comment>
<dbReference type="CTD" id="84899"/>
<organism evidence="20">
    <name type="scientific">Thrips palmi</name>
    <name type="common">Melon thrips</name>
    <dbReference type="NCBI Taxonomy" id="161013"/>
    <lineage>
        <taxon>Eukaryota</taxon>
        <taxon>Metazoa</taxon>
        <taxon>Ecdysozoa</taxon>
        <taxon>Arthropoda</taxon>
        <taxon>Hexapoda</taxon>
        <taxon>Insecta</taxon>
        <taxon>Pterygota</taxon>
        <taxon>Neoptera</taxon>
        <taxon>Paraneoptera</taxon>
        <taxon>Thysanoptera</taxon>
        <taxon>Terebrantia</taxon>
        <taxon>Thripoidea</taxon>
        <taxon>Thripidae</taxon>
        <taxon>Thrips</taxon>
    </lineage>
</organism>
<dbReference type="SMART" id="SM00028">
    <property type="entry name" value="TPR"/>
    <property type="match status" value="7"/>
</dbReference>
<dbReference type="GO" id="GO:0016020">
    <property type="term" value="C:membrane"/>
    <property type="evidence" value="ECO:0007669"/>
    <property type="project" value="UniProtKB-SubCell"/>
</dbReference>
<accession>A0A6P8XY27</accession>
<evidence type="ECO:0000259" key="18">
    <source>
        <dbReference type="Pfam" id="PF08409"/>
    </source>
</evidence>
<feature type="repeat" description="TPR" evidence="16">
    <location>
        <begin position="705"/>
        <end position="738"/>
    </location>
</feature>
<feature type="domain" description="DUF1736" evidence="18">
    <location>
        <begin position="311"/>
        <end position="383"/>
    </location>
</feature>
<dbReference type="SUPFAM" id="SSF48452">
    <property type="entry name" value="TPR-like"/>
    <property type="match status" value="1"/>
</dbReference>
<dbReference type="EC" id="2.4.1.109" evidence="6"/>
<evidence type="ECO:0000256" key="3">
    <source>
        <dbReference type="ARBA" id="ARBA00004240"/>
    </source>
</evidence>
<feature type="repeat" description="TPR" evidence="16">
    <location>
        <begin position="671"/>
        <end position="704"/>
    </location>
</feature>
<keyword evidence="8 17" id="KW-0812">Transmembrane</keyword>
<dbReference type="InterPro" id="IPR052346">
    <property type="entry name" value="O-mannosyl-transferase_TMTC"/>
</dbReference>
<keyword evidence="7" id="KW-0808">Transferase</keyword>
<evidence type="ECO:0000256" key="15">
    <source>
        <dbReference type="ARBA" id="ARBA00045102"/>
    </source>
</evidence>
<evidence type="ECO:0000256" key="14">
    <source>
        <dbReference type="ARBA" id="ARBA00045085"/>
    </source>
</evidence>
<evidence type="ECO:0000256" key="2">
    <source>
        <dbReference type="ARBA" id="ARBA00004141"/>
    </source>
</evidence>
<keyword evidence="13 17" id="KW-0472">Membrane</keyword>
<dbReference type="Pfam" id="PF00515">
    <property type="entry name" value="TPR_1"/>
    <property type="match status" value="1"/>
</dbReference>
<dbReference type="InterPro" id="IPR011990">
    <property type="entry name" value="TPR-like_helical_dom_sf"/>
</dbReference>
<dbReference type="InterPro" id="IPR019734">
    <property type="entry name" value="TPR_rpt"/>
</dbReference>
<gene>
    <name evidence="20" type="primary">LOC117639977</name>
</gene>
<evidence type="ECO:0000313" key="19">
    <source>
        <dbReference type="Proteomes" id="UP000515158"/>
    </source>
</evidence>
<dbReference type="Pfam" id="PF13432">
    <property type="entry name" value="TPR_16"/>
    <property type="match status" value="1"/>
</dbReference>
<evidence type="ECO:0000256" key="17">
    <source>
        <dbReference type="SAM" id="Phobius"/>
    </source>
</evidence>
<dbReference type="OrthoDB" id="19588at2759"/>
<feature type="transmembrane region" description="Helical" evidence="17">
    <location>
        <begin position="287"/>
        <end position="306"/>
    </location>
</feature>
<dbReference type="Pfam" id="PF13374">
    <property type="entry name" value="TPR_10"/>
    <property type="match status" value="1"/>
</dbReference>
<feature type="transmembrane region" description="Helical" evidence="17">
    <location>
        <begin position="399"/>
        <end position="420"/>
    </location>
</feature>
<evidence type="ECO:0000256" key="4">
    <source>
        <dbReference type="ARBA" id="ARBA00004922"/>
    </source>
</evidence>
<name>A0A6P8XY27_THRPL</name>
<dbReference type="AlphaFoldDB" id="A0A6P8XY27"/>
<keyword evidence="19" id="KW-1185">Reference proteome</keyword>
<feature type="repeat" description="TPR" evidence="16">
    <location>
        <begin position="603"/>
        <end position="636"/>
    </location>
</feature>
<evidence type="ECO:0000256" key="16">
    <source>
        <dbReference type="PROSITE-ProRule" id="PRU00339"/>
    </source>
</evidence>
<dbReference type="GO" id="GO:0005783">
    <property type="term" value="C:endoplasmic reticulum"/>
    <property type="evidence" value="ECO:0007669"/>
    <property type="project" value="UniProtKB-SubCell"/>
</dbReference>
<proteinExistence type="inferred from homology"/>
<comment type="catalytic activity">
    <reaction evidence="15">
        <text>a di-trans,poly-cis-dolichyl beta-D-mannosyl phosphate + L-seryl-[protein] = 3-O-(alpha-D-mannosyl)-L-seryl-[protein] + a di-trans,poly-cis-dolichyl phosphate + H(+)</text>
        <dbReference type="Rhea" id="RHEA:17377"/>
        <dbReference type="Rhea" id="RHEA-COMP:9863"/>
        <dbReference type="Rhea" id="RHEA-COMP:13546"/>
        <dbReference type="Rhea" id="RHEA-COMP:19498"/>
        <dbReference type="Rhea" id="RHEA-COMP:19501"/>
        <dbReference type="ChEBI" id="CHEBI:15378"/>
        <dbReference type="ChEBI" id="CHEBI:29999"/>
        <dbReference type="ChEBI" id="CHEBI:57683"/>
        <dbReference type="ChEBI" id="CHEBI:58211"/>
        <dbReference type="ChEBI" id="CHEBI:137321"/>
        <dbReference type="EC" id="2.4.1.109"/>
    </reaction>
</comment>
<feature type="transmembrane region" description="Helical" evidence="17">
    <location>
        <begin position="432"/>
        <end position="451"/>
    </location>
</feature>
<dbReference type="PANTHER" id="PTHR44227">
    <property type="match status" value="1"/>
</dbReference>
<dbReference type="GeneID" id="117639977"/>
<comment type="function">
    <text evidence="1">Transfers mannosyl residues to the hydroxyl group of serine or threonine residues.</text>
</comment>
<sequence>MDHPKCSQECRSSSKEWDSAFPISAISLKVSALVVFIIGIVTFSNSLNGQFVFDDSEAVLNNQDVLTESPLSNILINDFWGTRLTLNKSHKSYRPIAVLTFRWNYWIAGGLHPFSFHATNILLHGIVSALVVPVTNDMFGGNAPRMAFITSLLFSVHPIHTEAVAAIVGRADLLCAFFSFLSFLTYSKACKLSMQSTTLESVVYLIISLLLCTLALFSKEQGITILAIFLAYDVLILHRINVFFLPVFALSSLFSWPCGNFNADSNTTMSKISKRKEDMQHLFKKPFLTRFSALTVAGVLLMFVRWRAMGSKPPIFQEVDNPASFAENFWTRVWTYNYLYSLNAWLLVCPEWLSFDWAMGCVPLLSHVYDIRLLAITAFWASLLSLLWCAITSSDKKSGRAVTMALAVSIISFLPASNLFFRVGFVLAERVLYLPSLGFCMLIVLGLRSIFLTRPQYNQGIMAAFSCILLLFFIRSMQRSGEWLEEYTLFQSALRVCPLNAKVHYNVAKNAGDRGDTALAVREYRVALKLHPEYDQAMNNLANILRDQGNLIEAESLLRKALKIRHDFAAAWMNLGIVLASMKSHKEAEFCYSQALFFRSHYPESFYNLGNLYLDLKMHDKALKAFQNAVKQKPTFSIAWNNMVIMLENLGKLMDAKSVAYEALSVLPHDPGLHFNLANTLGKMSLFPSAEEHFKKALKLVPNNAVYHSNLGVLYHRWKKYDLAEKKYKDALKLDPLLKSAVTNLAMLRKSRNQ</sequence>
<feature type="transmembrane region" description="Helical" evidence="17">
    <location>
        <begin position="163"/>
        <end position="186"/>
    </location>
</feature>
<feature type="transmembrane region" description="Helical" evidence="17">
    <location>
        <begin position="371"/>
        <end position="393"/>
    </location>
</feature>
<reference evidence="20" key="1">
    <citation type="submission" date="2025-08" db="UniProtKB">
        <authorList>
            <consortium name="RefSeq"/>
        </authorList>
    </citation>
    <scope>IDENTIFICATION</scope>
    <source>
        <tissue evidence="20">Total insect</tissue>
    </source>
</reference>
<dbReference type="InterPro" id="IPR013618">
    <property type="entry name" value="TMTC_DUF1736"/>
</dbReference>
<evidence type="ECO:0000256" key="11">
    <source>
        <dbReference type="ARBA" id="ARBA00022824"/>
    </source>
</evidence>
<dbReference type="Gene3D" id="1.25.40.10">
    <property type="entry name" value="Tetratricopeptide repeat domain"/>
    <property type="match status" value="1"/>
</dbReference>
<dbReference type="GO" id="GO:0030968">
    <property type="term" value="P:endoplasmic reticulum unfolded protein response"/>
    <property type="evidence" value="ECO:0007669"/>
    <property type="project" value="TreeGrafter"/>
</dbReference>
<dbReference type="Pfam" id="PF08409">
    <property type="entry name" value="TMTC_DUF1736"/>
    <property type="match status" value="1"/>
</dbReference>
<evidence type="ECO:0000256" key="1">
    <source>
        <dbReference type="ARBA" id="ARBA00003582"/>
    </source>
</evidence>
<evidence type="ECO:0000256" key="6">
    <source>
        <dbReference type="ARBA" id="ARBA00012839"/>
    </source>
</evidence>
<dbReference type="Proteomes" id="UP000515158">
    <property type="component" value="Unplaced"/>
</dbReference>
<evidence type="ECO:0000256" key="12">
    <source>
        <dbReference type="ARBA" id="ARBA00022989"/>
    </source>
</evidence>
<dbReference type="PROSITE" id="PS50293">
    <property type="entry name" value="TPR_REGION"/>
    <property type="match status" value="1"/>
</dbReference>
<dbReference type="PANTHER" id="PTHR44227:SF3">
    <property type="entry name" value="PROTEIN O-MANNOSYL-TRANSFERASE TMTC4"/>
    <property type="match status" value="1"/>
</dbReference>
<keyword evidence="12 17" id="KW-1133">Transmembrane helix</keyword>
<keyword evidence="9" id="KW-0677">Repeat</keyword>
<comment type="pathway">
    <text evidence="4">Protein modification; protein glycosylation.</text>
</comment>
<feature type="transmembrane region" description="Helical" evidence="17">
    <location>
        <begin position="223"/>
        <end position="245"/>
    </location>
</feature>
<evidence type="ECO:0000256" key="13">
    <source>
        <dbReference type="ARBA" id="ARBA00023136"/>
    </source>
</evidence>
<keyword evidence="10 16" id="KW-0802">TPR repeat</keyword>
<protein>
    <recommendedName>
        <fullName evidence="6">dolichyl-phosphate-mannose--protein mannosyltransferase</fullName>
        <ecNumber evidence="6">2.4.1.109</ecNumber>
    </recommendedName>
</protein>
<evidence type="ECO:0000256" key="10">
    <source>
        <dbReference type="ARBA" id="ARBA00022803"/>
    </source>
</evidence>
<evidence type="ECO:0000256" key="7">
    <source>
        <dbReference type="ARBA" id="ARBA00022679"/>
    </source>
</evidence>
<keyword evidence="11" id="KW-0256">Endoplasmic reticulum</keyword>
<dbReference type="GO" id="GO:0004169">
    <property type="term" value="F:dolichyl-phosphate-mannose-protein mannosyltransferase activity"/>
    <property type="evidence" value="ECO:0007669"/>
    <property type="project" value="UniProtKB-EC"/>
</dbReference>
<dbReference type="KEGG" id="tpal:117639977"/>
<dbReference type="PROSITE" id="PS50005">
    <property type="entry name" value="TPR"/>
    <property type="match status" value="3"/>
</dbReference>
<dbReference type="RefSeq" id="XP_034231998.1">
    <property type="nucleotide sequence ID" value="XM_034376107.1"/>
</dbReference>
<comment type="catalytic activity">
    <reaction evidence="14">
        <text>a di-trans,poly-cis-dolichyl beta-D-mannosyl phosphate + L-threonyl-[protein] = 3-O-(alpha-D-mannosyl)-L-threonyl-[protein] + a di-trans,poly-cis-dolichyl phosphate + H(+)</text>
        <dbReference type="Rhea" id="RHEA:53396"/>
        <dbReference type="Rhea" id="RHEA-COMP:11060"/>
        <dbReference type="Rhea" id="RHEA-COMP:13547"/>
        <dbReference type="Rhea" id="RHEA-COMP:19498"/>
        <dbReference type="Rhea" id="RHEA-COMP:19501"/>
        <dbReference type="ChEBI" id="CHEBI:15378"/>
        <dbReference type="ChEBI" id="CHEBI:30013"/>
        <dbReference type="ChEBI" id="CHEBI:57683"/>
        <dbReference type="ChEBI" id="CHEBI:58211"/>
        <dbReference type="ChEBI" id="CHEBI:137323"/>
        <dbReference type="EC" id="2.4.1.109"/>
    </reaction>
</comment>
<feature type="transmembrane region" description="Helical" evidence="17">
    <location>
        <begin position="457"/>
        <end position="474"/>
    </location>
</feature>
<evidence type="ECO:0000256" key="8">
    <source>
        <dbReference type="ARBA" id="ARBA00022692"/>
    </source>
</evidence>
<feature type="transmembrane region" description="Helical" evidence="17">
    <location>
        <begin position="21"/>
        <end position="43"/>
    </location>
</feature>
<dbReference type="UniPathway" id="UPA00378"/>
<evidence type="ECO:0000256" key="9">
    <source>
        <dbReference type="ARBA" id="ARBA00022737"/>
    </source>
</evidence>
<dbReference type="InParanoid" id="A0A6P8XY27"/>
<evidence type="ECO:0000256" key="5">
    <source>
        <dbReference type="ARBA" id="ARBA00007882"/>
    </source>
</evidence>
<feature type="transmembrane region" description="Helical" evidence="17">
    <location>
        <begin position="198"/>
        <end position="217"/>
    </location>
</feature>
<evidence type="ECO:0000313" key="20">
    <source>
        <dbReference type="RefSeq" id="XP_034231998.1"/>
    </source>
</evidence>
<feature type="transmembrane region" description="Helical" evidence="17">
    <location>
        <begin position="338"/>
        <end position="359"/>
    </location>
</feature>
<comment type="subcellular location">
    <subcellularLocation>
        <location evidence="3">Endoplasmic reticulum</location>
    </subcellularLocation>
    <subcellularLocation>
        <location evidence="2">Membrane</location>
        <topology evidence="2">Multi-pass membrane protein</topology>
    </subcellularLocation>
</comment>
<dbReference type="Pfam" id="PF13181">
    <property type="entry name" value="TPR_8"/>
    <property type="match status" value="1"/>
</dbReference>